<evidence type="ECO:0000313" key="4">
    <source>
        <dbReference type="EMBL" id="CAE2279271.1"/>
    </source>
</evidence>
<evidence type="ECO:0000313" key="3">
    <source>
        <dbReference type="EMBL" id="CAE2279270.1"/>
    </source>
</evidence>
<name>A0A6U6JWS4_9STRA</name>
<dbReference type="EMBL" id="HBKQ01053265">
    <property type="protein sequence ID" value="CAE2279271.1"/>
    <property type="molecule type" value="Transcribed_RNA"/>
</dbReference>
<organism evidence="4">
    <name type="scientific">Odontella aurita</name>
    <dbReference type="NCBI Taxonomy" id="265563"/>
    <lineage>
        <taxon>Eukaryota</taxon>
        <taxon>Sar</taxon>
        <taxon>Stramenopiles</taxon>
        <taxon>Ochrophyta</taxon>
        <taxon>Bacillariophyta</taxon>
        <taxon>Mediophyceae</taxon>
        <taxon>Biddulphiophycidae</taxon>
        <taxon>Eupodiscales</taxon>
        <taxon>Odontellaceae</taxon>
        <taxon>Odontella</taxon>
    </lineage>
</organism>
<feature type="region of interest" description="Disordered" evidence="1">
    <location>
        <begin position="31"/>
        <end position="52"/>
    </location>
</feature>
<evidence type="ECO:0000256" key="2">
    <source>
        <dbReference type="SAM" id="SignalP"/>
    </source>
</evidence>
<proteinExistence type="predicted"/>
<protein>
    <recommendedName>
        <fullName evidence="5">Secreted protein</fullName>
    </recommendedName>
</protein>
<gene>
    <name evidence="3" type="ORF">OAUR00152_LOCUS36669</name>
    <name evidence="4" type="ORF">OAUR00152_LOCUS36670</name>
</gene>
<dbReference type="EMBL" id="HBKQ01053264">
    <property type="protein sequence ID" value="CAE2279270.1"/>
    <property type="molecule type" value="Transcribed_RNA"/>
</dbReference>
<reference evidence="4" key="1">
    <citation type="submission" date="2021-01" db="EMBL/GenBank/DDBJ databases">
        <authorList>
            <person name="Corre E."/>
            <person name="Pelletier E."/>
            <person name="Niang G."/>
            <person name="Scheremetjew M."/>
            <person name="Finn R."/>
            <person name="Kale V."/>
            <person name="Holt S."/>
            <person name="Cochrane G."/>
            <person name="Meng A."/>
            <person name="Brown T."/>
            <person name="Cohen L."/>
        </authorList>
    </citation>
    <scope>NUCLEOTIDE SEQUENCE</scope>
    <source>
        <strain evidence="4">Isolate 1302-5</strain>
    </source>
</reference>
<evidence type="ECO:0000256" key="1">
    <source>
        <dbReference type="SAM" id="MobiDB-lite"/>
    </source>
</evidence>
<feature type="chain" id="PRO_5036192409" description="Secreted protein" evidence="2">
    <location>
        <begin position="27"/>
        <end position="199"/>
    </location>
</feature>
<accession>A0A6U6JWS4</accession>
<keyword evidence="2" id="KW-0732">Signal</keyword>
<sequence>MKLILAIIMKIIASTIIAVLAGTASAALRGEEPKRELKSNSRALKGGPPGSPEGKKVFSFNMVGHPKDPTIPSCNNNGNRIFVESTGNSKIEVYQDSSYDIFCQQGNGGDKYALSVPDVGTFDVYVRILGKPDGTLDITACDLYDTDECLVDTFSIKRNTGKSSFTVATNQLFSDKYEDILWKVETDNFKVAQFWFYEL</sequence>
<feature type="signal peptide" evidence="2">
    <location>
        <begin position="1"/>
        <end position="26"/>
    </location>
</feature>
<dbReference type="AlphaFoldDB" id="A0A6U6JWS4"/>
<evidence type="ECO:0008006" key="5">
    <source>
        <dbReference type="Google" id="ProtNLM"/>
    </source>
</evidence>